<feature type="transmembrane region" description="Helical" evidence="1">
    <location>
        <begin position="7"/>
        <end position="28"/>
    </location>
</feature>
<keyword evidence="3" id="KW-1185">Reference proteome</keyword>
<reference evidence="3" key="1">
    <citation type="journal article" date="2011" name="Science">
        <title>The plant cell wall-decomposing machinery underlies the functional diversity of forest fungi.</title>
        <authorList>
            <person name="Eastwood D.C."/>
            <person name="Floudas D."/>
            <person name="Binder M."/>
            <person name="Majcherczyk A."/>
            <person name="Schneider P."/>
            <person name="Aerts A."/>
            <person name="Asiegbu F.O."/>
            <person name="Baker S.E."/>
            <person name="Barry K."/>
            <person name="Bendiksby M."/>
            <person name="Blumentritt M."/>
            <person name="Coutinho P.M."/>
            <person name="Cullen D."/>
            <person name="de Vries R.P."/>
            <person name="Gathman A."/>
            <person name="Goodell B."/>
            <person name="Henrissat B."/>
            <person name="Ihrmark K."/>
            <person name="Kauserud H."/>
            <person name="Kohler A."/>
            <person name="LaButti K."/>
            <person name="Lapidus A."/>
            <person name="Lavin J.L."/>
            <person name="Lee Y.-H."/>
            <person name="Lindquist E."/>
            <person name="Lilly W."/>
            <person name="Lucas S."/>
            <person name="Morin E."/>
            <person name="Murat C."/>
            <person name="Oguiza J.A."/>
            <person name="Park J."/>
            <person name="Pisabarro A.G."/>
            <person name="Riley R."/>
            <person name="Rosling A."/>
            <person name="Salamov A."/>
            <person name="Schmidt O."/>
            <person name="Schmutz J."/>
            <person name="Skrede I."/>
            <person name="Stenlid J."/>
            <person name="Wiebenga A."/>
            <person name="Xie X."/>
            <person name="Kuees U."/>
            <person name="Hibbett D.S."/>
            <person name="Hoffmeister D."/>
            <person name="Hoegberg N."/>
            <person name="Martin F."/>
            <person name="Grigoriev I.V."/>
            <person name="Watkinson S.C."/>
        </authorList>
    </citation>
    <scope>NUCLEOTIDE SEQUENCE [LARGE SCALE GENOMIC DNA]</scope>
    <source>
        <strain evidence="3">strain S7.3</strain>
    </source>
</reference>
<name>F8PF98_SERL3</name>
<keyword evidence="1" id="KW-0812">Transmembrane</keyword>
<keyword evidence="1" id="KW-1133">Transmembrane helix</keyword>
<sequence length="100" mass="11878">MAQVEHGISLTIFAFPFFLAIEFIRFMFWVSRTTPSGPFYIFRFFALAPVRAIISLTMGVLFFPFRVLLWMCGLERDGPRHAFTRYEYRQSRARTRGQRI</sequence>
<evidence type="ECO:0000256" key="1">
    <source>
        <dbReference type="SAM" id="Phobius"/>
    </source>
</evidence>
<dbReference type="Proteomes" id="UP000008063">
    <property type="component" value="Unassembled WGS sequence"/>
</dbReference>
<accession>F8PF98</accession>
<organism evidence="3">
    <name type="scientific">Serpula lacrymans var. lacrymans (strain S7.3)</name>
    <name type="common">Dry rot fungus</name>
    <dbReference type="NCBI Taxonomy" id="936435"/>
    <lineage>
        <taxon>Eukaryota</taxon>
        <taxon>Fungi</taxon>
        <taxon>Dikarya</taxon>
        <taxon>Basidiomycota</taxon>
        <taxon>Agaricomycotina</taxon>
        <taxon>Agaricomycetes</taxon>
        <taxon>Agaricomycetidae</taxon>
        <taxon>Boletales</taxon>
        <taxon>Coniophorineae</taxon>
        <taxon>Serpulaceae</taxon>
        <taxon>Serpula</taxon>
    </lineage>
</organism>
<dbReference type="EMBL" id="GL945474">
    <property type="protein sequence ID" value="EGO04204.1"/>
    <property type="molecule type" value="Genomic_DNA"/>
</dbReference>
<dbReference type="AlphaFoldDB" id="F8PF98"/>
<dbReference type="InParanoid" id="F8PF98"/>
<keyword evidence="1" id="KW-0472">Membrane</keyword>
<protein>
    <submittedName>
        <fullName evidence="2">Uncharacterized protein</fullName>
    </submittedName>
</protein>
<gene>
    <name evidence="2" type="ORF">SERLA73DRAFT_173644</name>
</gene>
<proteinExistence type="predicted"/>
<feature type="transmembrane region" description="Helical" evidence="1">
    <location>
        <begin position="40"/>
        <end position="63"/>
    </location>
</feature>
<dbReference type="HOGENOM" id="CLU_2307756_0_0_1"/>
<evidence type="ECO:0000313" key="2">
    <source>
        <dbReference type="EMBL" id="EGO04204.1"/>
    </source>
</evidence>
<evidence type="ECO:0000313" key="3">
    <source>
        <dbReference type="Proteomes" id="UP000008063"/>
    </source>
</evidence>